<dbReference type="Proteomes" id="UP000198521">
    <property type="component" value="Unassembled WGS sequence"/>
</dbReference>
<dbReference type="EC" id="3.2.1.8" evidence="3 10"/>
<evidence type="ECO:0000256" key="5">
    <source>
        <dbReference type="ARBA" id="ARBA00022729"/>
    </source>
</evidence>
<evidence type="ECO:0000256" key="9">
    <source>
        <dbReference type="ARBA" id="ARBA00023326"/>
    </source>
</evidence>
<comment type="pathway">
    <text evidence="2 10 11">Glycan degradation; xylan degradation.</text>
</comment>
<dbReference type="Pfam" id="PF00457">
    <property type="entry name" value="Glyco_hydro_11"/>
    <property type="match status" value="1"/>
</dbReference>
<protein>
    <recommendedName>
        <fullName evidence="3 10">Endo-1,4-beta-xylanase</fullName>
        <ecNumber evidence="3 10">3.2.1.8</ecNumber>
    </recommendedName>
</protein>
<dbReference type="InterPro" id="IPR018208">
    <property type="entry name" value="GH11_AS_1"/>
</dbReference>
<dbReference type="GO" id="GO:0045493">
    <property type="term" value="P:xylan catabolic process"/>
    <property type="evidence" value="ECO:0007669"/>
    <property type="project" value="UniProtKB-UniRule"/>
</dbReference>
<proteinExistence type="inferred from homology"/>
<keyword evidence="6 10" id="KW-0378">Hydrolase</keyword>
<organism evidence="13 14">
    <name type="scientific">Aquimarina amphilecti</name>
    <dbReference type="NCBI Taxonomy" id="1038014"/>
    <lineage>
        <taxon>Bacteria</taxon>
        <taxon>Pseudomonadati</taxon>
        <taxon>Bacteroidota</taxon>
        <taxon>Flavobacteriia</taxon>
        <taxon>Flavobacteriales</taxon>
        <taxon>Flavobacteriaceae</taxon>
        <taxon>Aquimarina</taxon>
    </lineage>
</organism>
<dbReference type="Pfam" id="PF18962">
    <property type="entry name" value="Por_Secre_tail"/>
    <property type="match status" value="1"/>
</dbReference>
<dbReference type="PANTHER" id="PTHR46828:SF2">
    <property type="entry name" value="ENDO-1,4-BETA-XYLANASE A-RELATED"/>
    <property type="match status" value="1"/>
</dbReference>
<evidence type="ECO:0000256" key="3">
    <source>
        <dbReference type="ARBA" id="ARBA00012590"/>
    </source>
</evidence>
<gene>
    <name evidence="13" type="ORF">SAMN04487910_0841</name>
</gene>
<dbReference type="NCBIfam" id="TIGR04183">
    <property type="entry name" value="Por_Secre_tail"/>
    <property type="match status" value="1"/>
</dbReference>
<evidence type="ECO:0000313" key="13">
    <source>
        <dbReference type="EMBL" id="SEK56809.1"/>
    </source>
</evidence>
<dbReference type="SUPFAM" id="SSF49899">
    <property type="entry name" value="Concanavalin A-like lectins/glucanases"/>
    <property type="match status" value="1"/>
</dbReference>
<evidence type="ECO:0000256" key="4">
    <source>
        <dbReference type="ARBA" id="ARBA00022651"/>
    </source>
</evidence>
<reference evidence="14" key="1">
    <citation type="submission" date="2016-10" db="EMBL/GenBank/DDBJ databases">
        <authorList>
            <person name="Varghese N."/>
            <person name="Submissions S."/>
        </authorList>
    </citation>
    <scope>NUCLEOTIDE SEQUENCE [LARGE SCALE GENOMIC DNA]</scope>
    <source>
        <strain evidence="14">DSM 25232 / NCIMB 14723 / 92V</strain>
    </source>
</reference>
<evidence type="ECO:0000256" key="11">
    <source>
        <dbReference type="RuleBase" id="RU362015"/>
    </source>
</evidence>
<dbReference type="PROSITE" id="PS51761">
    <property type="entry name" value="GH11_3"/>
    <property type="match status" value="1"/>
</dbReference>
<keyword evidence="14" id="KW-1185">Reference proteome</keyword>
<dbReference type="PRINTS" id="PR00911">
    <property type="entry name" value="GLHYDRLASE11"/>
</dbReference>
<name>A0A1H7I2Q8_AQUAM</name>
<feature type="domain" description="GH11" evidence="12">
    <location>
        <begin position="38"/>
        <end position="240"/>
    </location>
</feature>
<comment type="similarity">
    <text evidence="10 11">Belongs to the glycosyl hydrolase 11 (cellulase G) family.</text>
</comment>
<evidence type="ECO:0000256" key="7">
    <source>
        <dbReference type="ARBA" id="ARBA00023277"/>
    </source>
</evidence>
<dbReference type="UniPathway" id="UPA00114"/>
<dbReference type="InterPro" id="IPR013320">
    <property type="entry name" value="ConA-like_dom_sf"/>
</dbReference>
<evidence type="ECO:0000256" key="6">
    <source>
        <dbReference type="ARBA" id="ARBA00022801"/>
    </source>
</evidence>
<comment type="catalytic activity">
    <reaction evidence="1 10 11">
        <text>Endohydrolysis of (1-&gt;4)-beta-D-xylosidic linkages in xylans.</text>
        <dbReference type="EC" id="3.2.1.8"/>
    </reaction>
</comment>
<evidence type="ECO:0000259" key="12">
    <source>
        <dbReference type="PROSITE" id="PS51761"/>
    </source>
</evidence>
<sequence>MNILFFKSKHQTILFILSLIISLGNISKIIAQTYCIQSGSEQIAGEEDGFRYELWNQNSQGTACMTLGNEALFSGEWDGILNYLARRGLAYNQTQEHQEIGNFFTTYNCDYNPSTNSGNSYLSIYGWTIEPLVEYYIIEDWRNWIPSMADGAILKKSFEINGSIYDIYENTRVNQPSIIGNATFQQYFSIRRDTRNSGTIDISEHFKQWESIDMNLGKLHEVSFVVEGYQSSGNFEFLELDVFIDNTTLGINDIDNPNTYFEIYPNPTKDEAYIKFKKITSSKKELKIYDSSGKAIMSNSYDQSVDIAKVSNLRKGVYFVLLNTDNKKVVDKLIIY</sequence>
<evidence type="ECO:0000313" key="14">
    <source>
        <dbReference type="Proteomes" id="UP000198521"/>
    </source>
</evidence>
<dbReference type="InterPro" id="IPR001137">
    <property type="entry name" value="Glyco_hydro_11"/>
</dbReference>
<accession>A0A1H7I2Q8</accession>
<dbReference type="InterPro" id="IPR026444">
    <property type="entry name" value="Secre_tail"/>
</dbReference>
<keyword evidence="4 10" id="KW-0858">Xylan degradation</keyword>
<dbReference type="EMBL" id="FOAB01000001">
    <property type="protein sequence ID" value="SEK56809.1"/>
    <property type="molecule type" value="Genomic_DNA"/>
</dbReference>
<feature type="active site" description="Proton donor" evidence="10">
    <location>
        <position position="227"/>
    </location>
</feature>
<evidence type="ECO:0000256" key="10">
    <source>
        <dbReference type="PROSITE-ProRule" id="PRU01097"/>
    </source>
</evidence>
<keyword evidence="7 10" id="KW-0119">Carbohydrate metabolism</keyword>
<keyword evidence="5" id="KW-0732">Signal</keyword>
<dbReference type="Gene3D" id="2.60.120.180">
    <property type="match status" value="1"/>
</dbReference>
<keyword evidence="9 10" id="KW-0624">Polysaccharide degradation</keyword>
<dbReference type="PROSITE" id="PS00776">
    <property type="entry name" value="GH11_1"/>
    <property type="match status" value="1"/>
</dbReference>
<dbReference type="PANTHER" id="PTHR46828">
    <property type="entry name" value="ENDO-1,4-BETA-XYLANASE A-RELATED"/>
    <property type="match status" value="1"/>
</dbReference>
<dbReference type="AlphaFoldDB" id="A0A1H7I2Q8"/>
<evidence type="ECO:0000256" key="1">
    <source>
        <dbReference type="ARBA" id="ARBA00000681"/>
    </source>
</evidence>
<evidence type="ECO:0000256" key="8">
    <source>
        <dbReference type="ARBA" id="ARBA00023295"/>
    </source>
</evidence>
<dbReference type="GO" id="GO:0031176">
    <property type="term" value="F:endo-1,4-beta-xylanase activity"/>
    <property type="evidence" value="ECO:0007669"/>
    <property type="project" value="UniProtKB-UniRule"/>
</dbReference>
<evidence type="ECO:0000256" key="2">
    <source>
        <dbReference type="ARBA" id="ARBA00004851"/>
    </source>
</evidence>
<keyword evidence="8 10" id="KW-0326">Glycosidase</keyword>
<dbReference type="InterPro" id="IPR033123">
    <property type="entry name" value="GH11_dom"/>
</dbReference>
<feature type="active site" description="Nucleophile" evidence="10">
    <location>
        <position position="134"/>
    </location>
</feature>
<dbReference type="InterPro" id="IPR013319">
    <property type="entry name" value="GH11/12"/>
</dbReference>
<dbReference type="STRING" id="1038014.SAMN04487910_0841"/>